<gene>
    <name evidence="7" type="ORF">ACFO5W_04985</name>
</gene>
<name>A0ABV9BZC3_9GAMM</name>
<feature type="transmembrane region" description="Helical" evidence="5">
    <location>
        <begin position="152"/>
        <end position="176"/>
    </location>
</feature>
<dbReference type="InterPro" id="IPR049453">
    <property type="entry name" value="Memb_transporter_dom"/>
</dbReference>
<organism evidence="7 8">
    <name type="scientific">Dyella halodurans</name>
    <dbReference type="NCBI Taxonomy" id="1920171"/>
    <lineage>
        <taxon>Bacteria</taxon>
        <taxon>Pseudomonadati</taxon>
        <taxon>Pseudomonadota</taxon>
        <taxon>Gammaproteobacteria</taxon>
        <taxon>Lysobacterales</taxon>
        <taxon>Rhodanobacteraceae</taxon>
        <taxon>Dyella</taxon>
    </lineage>
</organism>
<evidence type="ECO:0000256" key="5">
    <source>
        <dbReference type="SAM" id="Phobius"/>
    </source>
</evidence>
<feature type="transmembrane region" description="Helical" evidence="5">
    <location>
        <begin position="88"/>
        <end position="105"/>
    </location>
</feature>
<sequence>MSDNLSLRENLRQLLGFQEGVATIYRRLPWTHRAVQGLWLALLALIAASSAYGLGLLLHTQQAFWAALTSIAVTQQNYLDTRASSRDQIIGALVGGIAGLGATLIGGETYLAYAAAIVVAITACWLFGVGSAGRLSGSTTTIVMLVPHTGTFWIIALTRIGEVALGIACALVIVGIGERLQARWMRPRASDA</sequence>
<dbReference type="EMBL" id="JBHSGA010000008">
    <property type="protein sequence ID" value="MFC4525986.1"/>
    <property type="molecule type" value="Genomic_DNA"/>
</dbReference>
<evidence type="ECO:0000313" key="7">
    <source>
        <dbReference type="EMBL" id="MFC4525986.1"/>
    </source>
</evidence>
<feature type="domain" description="Integral membrane bound transporter" evidence="6">
    <location>
        <begin position="51"/>
        <end position="173"/>
    </location>
</feature>
<keyword evidence="8" id="KW-1185">Reference proteome</keyword>
<keyword evidence="2 5" id="KW-0812">Transmembrane</keyword>
<dbReference type="Proteomes" id="UP001595961">
    <property type="component" value="Unassembled WGS sequence"/>
</dbReference>
<evidence type="ECO:0000256" key="4">
    <source>
        <dbReference type="ARBA" id="ARBA00023136"/>
    </source>
</evidence>
<dbReference type="Pfam" id="PF13515">
    <property type="entry name" value="FUSC_2"/>
    <property type="match status" value="1"/>
</dbReference>
<comment type="subcellular location">
    <subcellularLocation>
        <location evidence="1">Membrane</location>
        <topology evidence="1">Multi-pass membrane protein</topology>
    </subcellularLocation>
</comment>
<evidence type="ECO:0000259" key="6">
    <source>
        <dbReference type="Pfam" id="PF13515"/>
    </source>
</evidence>
<comment type="caution">
    <text evidence="7">The sequence shown here is derived from an EMBL/GenBank/DDBJ whole genome shotgun (WGS) entry which is preliminary data.</text>
</comment>
<evidence type="ECO:0000256" key="3">
    <source>
        <dbReference type="ARBA" id="ARBA00022989"/>
    </source>
</evidence>
<feature type="transmembrane region" description="Helical" evidence="5">
    <location>
        <begin position="110"/>
        <end position="132"/>
    </location>
</feature>
<evidence type="ECO:0000256" key="1">
    <source>
        <dbReference type="ARBA" id="ARBA00004141"/>
    </source>
</evidence>
<protein>
    <submittedName>
        <fullName evidence="7">Aromatic acid exporter family protein</fullName>
    </submittedName>
</protein>
<dbReference type="RefSeq" id="WP_266150709.1">
    <property type="nucleotide sequence ID" value="NZ_CP064028.1"/>
</dbReference>
<feature type="transmembrane region" description="Helical" evidence="5">
    <location>
        <begin position="37"/>
        <end position="58"/>
    </location>
</feature>
<keyword evidence="3 5" id="KW-1133">Transmembrane helix</keyword>
<accession>A0ABV9BZC3</accession>
<evidence type="ECO:0000256" key="2">
    <source>
        <dbReference type="ARBA" id="ARBA00022692"/>
    </source>
</evidence>
<proteinExistence type="predicted"/>
<evidence type="ECO:0000313" key="8">
    <source>
        <dbReference type="Proteomes" id="UP001595961"/>
    </source>
</evidence>
<keyword evidence="4 5" id="KW-0472">Membrane</keyword>
<reference evidence="8" key="1">
    <citation type="journal article" date="2019" name="Int. J. Syst. Evol. Microbiol.">
        <title>The Global Catalogue of Microorganisms (GCM) 10K type strain sequencing project: providing services to taxonomists for standard genome sequencing and annotation.</title>
        <authorList>
            <consortium name="The Broad Institute Genomics Platform"/>
            <consortium name="The Broad Institute Genome Sequencing Center for Infectious Disease"/>
            <person name="Wu L."/>
            <person name="Ma J."/>
        </authorList>
    </citation>
    <scope>NUCLEOTIDE SEQUENCE [LARGE SCALE GENOMIC DNA]</scope>
    <source>
        <strain evidence="8">CCM 4481</strain>
    </source>
</reference>